<evidence type="ECO:0000256" key="2">
    <source>
        <dbReference type="ARBA" id="ARBA00022741"/>
    </source>
</evidence>
<dbReference type="InterPro" id="IPR003593">
    <property type="entry name" value="AAA+_ATPase"/>
</dbReference>
<dbReference type="SMART" id="SM00382">
    <property type="entry name" value="AAA"/>
    <property type="match status" value="1"/>
</dbReference>
<dbReference type="SUPFAM" id="SSF52540">
    <property type="entry name" value="P-loop containing nucleoside triphosphate hydrolases"/>
    <property type="match status" value="1"/>
</dbReference>
<evidence type="ECO:0000256" key="3">
    <source>
        <dbReference type="ARBA" id="ARBA00022840"/>
    </source>
</evidence>
<dbReference type="RefSeq" id="WP_208294069.1">
    <property type="nucleotide sequence ID" value="NZ_SOAU01000001.1"/>
</dbReference>
<dbReference type="CDD" id="cd19481">
    <property type="entry name" value="RecA-like_protease"/>
    <property type="match status" value="1"/>
</dbReference>
<dbReference type="Pfam" id="PF00004">
    <property type="entry name" value="AAA"/>
    <property type="match status" value="1"/>
</dbReference>
<dbReference type="Proteomes" id="UP000294558">
    <property type="component" value="Unassembled WGS sequence"/>
</dbReference>
<dbReference type="GO" id="GO:0005524">
    <property type="term" value="F:ATP binding"/>
    <property type="evidence" value="ECO:0007669"/>
    <property type="project" value="UniProtKB-KW"/>
</dbReference>
<dbReference type="Pfam" id="PF22977">
    <property type="entry name" value="WHD"/>
    <property type="match status" value="1"/>
</dbReference>
<gene>
    <name evidence="5" type="ORF">BDK89_2632</name>
</gene>
<sequence>MTMLVGPELQDGGSRDGSELAAATLARVESLRHRIGRALTRRQHDDAQRHPMRGLVITHDDAARLITSPVVVPSPPEPDPLPLALTTWAERAGLDRLDIDLLMVALAPDLDSRFEQWFGFLHDDVTRRRASAGLALQLAGLSPTVPGHRRRLTPHGRLADRGLIELGSNDRPFASRELSVPDSVMLGLLGDDEPVLPIRQVEHGHVRNGWVDALASSLRRGAVLVYVRDARDRSAFELVASALRGAFGDEHRSMSVDLTRSDEQAHTVVAALRMRSVRGAPLVVEGADEALRSDPRLGDRLLRLASTVAPVVLIGRSSWDPDWASGTPLTLDAPVLTFAERESAWRHALGSDAGSGAAESTLAFRLNPERIRRASAAARLQALHRAGPVGADDVRVGARLQNSAALGRLARRIEPRATWDDLVVDPAAQAALWSACERVRHRPHVLDTWGLRRGGGRGEGITALFAGPSGTGKTLAAEVIAHDLGVDLHTIDLSSLVDKYIGETEKNLDRVFEAAEQTDTVLFFDEADAVFGKRSEVKDARDRYANVEVAYLLQRMEQFDGLVVLATNLRLNMDEAFARRLDVTVDFPKPTPAARSRLWHHLVGDRLPIGPDVDLQVLAKSFDLAGGSIRNAVVTAAYEAASQGREVSMPDLIGAVAGEYHKLGRLCLESEFGDWFWVIDQRTIGPAGSR</sequence>
<comment type="similarity">
    <text evidence="1">Belongs to the AAA ATPase family.</text>
</comment>
<keyword evidence="6" id="KW-1185">Reference proteome</keyword>
<dbReference type="InterPro" id="IPR027417">
    <property type="entry name" value="P-loop_NTPase"/>
</dbReference>
<comment type="caution">
    <text evidence="5">The sequence shown here is derived from an EMBL/GenBank/DDBJ whole genome shotgun (WGS) entry which is preliminary data.</text>
</comment>
<dbReference type="EMBL" id="SOAU01000001">
    <property type="protein sequence ID" value="TDT17031.1"/>
    <property type="molecule type" value="Genomic_DNA"/>
</dbReference>
<organism evidence="5 6">
    <name type="scientific">Ilumatobacter fluminis</name>
    <dbReference type="NCBI Taxonomy" id="467091"/>
    <lineage>
        <taxon>Bacteria</taxon>
        <taxon>Bacillati</taxon>
        <taxon>Actinomycetota</taxon>
        <taxon>Acidimicrobiia</taxon>
        <taxon>Acidimicrobiales</taxon>
        <taxon>Ilumatobacteraceae</taxon>
        <taxon>Ilumatobacter</taxon>
    </lineage>
</organism>
<keyword evidence="3" id="KW-0067">ATP-binding</keyword>
<proteinExistence type="inferred from homology"/>
<dbReference type="InterPro" id="IPR003959">
    <property type="entry name" value="ATPase_AAA_core"/>
</dbReference>
<evidence type="ECO:0000313" key="5">
    <source>
        <dbReference type="EMBL" id="TDT17031.1"/>
    </source>
</evidence>
<name>A0A4R7I0R1_9ACTN</name>
<dbReference type="PANTHER" id="PTHR23073">
    <property type="entry name" value="26S PROTEASOME REGULATORY SUBUNIT"/>
    <property type="match status" value="1"/>
</dbReference>
<protein>
    <submittedName>
        <fullName evidence="5">SpoVK/Ycf46/Vps4 family AAA+-type ATPase</fullName>
    </submittedName>
</protein>
<evidence type="ECO:0000313" key="6">
    <source>
        <dbReference type="Proteomes" id="UP000294558"/>
    </source>
</evidence>
<dbReference type="Gene3D" id="3.40.50.300">
    <property type="entry name" value="P-loop containing nucleotide triphosphate hydrolases"/>
    <property type="match status" value="1"/>
</dbReference>
<dbReference type="InterPro" id="IPR050221">
    <property type="entry name" value="26S_Proteasome_ATPase"/>
</dbReference>
<reference evidence="5 6" key="1">
    <citation type="submission" date="2019-03" db="EMBL/GenBank/DDBJ databases">
        <title>Sequencing the genomes of 1000 actinobacteria strains.</title>
        <authorList>
            <person name="Klenk H.-P."/>
        </authorList>
    </citation>
    <scope>NUCLEOTIDE SEQUENCE [LARGE SCALE GENOMIC DNA]</scope>
    <source>
        <strain evidence="5 6">DSM 18936</strain>
    </source>
</reference>
<dbReference type="AlphaFoldDB" id="A0A4R7I0R1"/>
<evidence type="ECO:0000259" key="4">
    <source>
        <dbReference type="SMART" id="SM00382"/>
    </source>
</evidence>
<keyword evidence="2" id="KW-0547">Nucleotide-binding</keyword>
<accession>A0A4R7I0R1</accession>
<evidence type="ECO:0000256" key="1">
    <source>
        <dbReference type="ARBA" id="ARBA00006914"/>
    </source>
</evidence>
<feature type="domain" description="AAA+ ATPase" evidence="4">
    <location>
        <begin position="459"/>
        <end position="591"/>
    </location>
</feature>
<dbReference type="GO" id="GO:0016887">
    <property type="term" value="F:ATP hydrolysis activity"/>
    <property type="evidence" value="ECO:0007669"/>
    <property type="project" value="InterPro"/>
</dbReference>
<dbReference type="InterPro" id="IPR054472">
    <property type="entry name" value="WHD"/>
</dbReference>